<dbReference type="GO" id="GO:0016757">
    <property type="term" value="F:glycosyltransferase activity"/>
    <property type="evidence" value="ECO:0007669"/>
    <property type="project" value="UniProtKB-KW"/>
</dbReference>
<dbReference type="Gene3D" id="3.40.50.2000">
    <property type="entry name" value="Glycogen Phosphorylase B"/>
    <property type="match status" value="2"/>
</dbReference>
<keyword evidence="1" id="KW-0328">Glycosyltransferase</keyword>
<evidence type="ECO:0000256" key="1">
    <source>
        <dbReference type="ARBA" id="ARBA00022676"/>
    </source>
</evidence>
<evidence type="ECO:0000256" key="4">
    <source>
        <dbReference type="SAM" id="MobiDB-lite"/>
    </source>
</evidence>
<gene>
    <name evidence="5" type="ORF">CAL22_10965</name>
</gene>
<dbReference type="PANTHER" id="PTHR12526:SF510">
    <property type="entry name" value="D-INOSITOL 3-PHOSPHATE GLYCOSYLTRANSFERASE"/>
    <property type="match status" value="1"/>
</dbReference>
<keyword evidence="3" id="KW-0175">Coiled coil</keyword>
<evidence type="ECO:0000256" key="3">
    <source>
        <dbReference type="SAM" id="Coils"/>
    </source>
</evidence>
<dbReference type="PANTHER" id="PTHR12526">
    <property type="entry name" value="GLYCOSYLTRANSFERASE"/>
    <property type="match status" value="1"/>
</dbReference>
<comment type="caution">
    <text evidence="5">The sequence shown here is derived from an EMBL/GenBank/DDBJ whole genome shotgun (WGS) entry which is preliminary data.</text>
</comment>
<reference evidence="6" key="1">
    <citation type="submission" date="2017-05" db="EMBL/GenBank/DDBJ databases">
        <title>Complete and WGS of Bordetella genogroups.</title>
        <authorList>
            <person name="Spilker T."/>
            <person name="Lipuma J."/>
        </authorList>
    </citation>
    <scope>NUCLEOTIDE SEQUENCE [LARGE SCALE GENOMIC DNA]</scope>
    <source>
        <strain evidence="6">AU6712</strain>
    </source>
</reference>
<dbReference type="SUPFAM" id="SSF53756">
    <property type="entry name" value="UDP-Glycosyltransferase/glycogen phosphorylase"/>
    <property type="match status" value="1"/>
</dbReference>
<dbReference type="RefSeq" id="WP_094813042.1">
    <property type="nucleotide sequence ID" value="NZ_NEVU01000002.1"/>
</dbReference>
<accession>A0A261VLK0</accession>
<feature type="coiled-coil region" evidence="3">
    <location>
        <begin position="29"/>
        <end position="63"/>
    </location>
</feature>
<evidence type="ECO:0000313" key="5">
    <source>
        <dbReference type="EMBL" id="OZI74939.1"/>
    </source>
</evidence>
<feature type="region of interest" description="Disordered" evidence="4">
    <location>
        <begin position="659"/>
        <end position="678"/>
    </location>
</feature>
<dbReference type="Pfam" id="PF13692">
    <property type="entry name" value="Glyco_trans_1_4"/>
    <property type="match status" value="1"/>
</dbReference>
<evidence type="ECO:0000313" key="6">
    <source>
        <dbReference type="Proteomes" id="UP000216429"/>
    </source>
</evidence>
<dbReference type="AlphaFoldDB" id="A0A261VLK0"/>
<dbReference type="EMBL" id="NEVU01000002">
    <property type="protein sequence ID" value="OZI74939.1"/>
    <property type="molecule type" value="Genomic_DNA"/>
</dbReference>
<evidence type="ECO:0000256" key="2">
    <source>
        <dbReference type="ARBA" id="ARBA00022679"/>
    </source>
</evidence>
<protein>
    <submittedName>
        <fullName evidence="5">Uncharacterized protein</fullName>
    </submittedName>
</protein>
<organism evidence="5 6">
    <name type="scientific">Bordetella genomosp. 12</name>
    <dbReference type="NCBI Taxonomy" id="463035"/>
    <lineage>
        <taxon>Bacteria</taxon>
        <taxon>Pseudomonadati</taxon>
        <taxon>Pseudomonadota</taxon>
        <taxon>Betaproteobacteria</taxon>
        <taxon>Burkholderiales</taxon>
        <taxon>Alcaligenaceae</taxon>
        <taxon>Bordetella</taxon>
    </lineage>
</organism>
<keyword evidence="2" id="KW-0808">Transferase</keyword>
<dbReference type="OrthoDB" id="8646484at2"/>
<dbReference type="Proteomes" id="UP000216429">
    <property type="component" value="Unassembled WGS sequence"/>
</dbReference>
<keyword evidence="6" id="KW-1185">Reference proteome</keyword>
<name>A0A261VLK0_9BORD</name>
<proteinExistence type="predicted"/>
<sequence>MTASNVIRPFSFGRPTAATHEAEQILARLEQEHAARVQAEKDLANARALLRETTQQLAKQRLTLTWKFGEAVIRARNVADYLLLPYTLLRLSHAHRREHRHNPVARKPGAAVLPAETASAIKDALDYVKRVRSPEVLLWCARQNWPTEVRSKVYCEIARWARTSYPDIAEQVAQQLLEIDPGAPHSRQLAFSLFDAGLVTIASRLLKAASASGVRLNTAESQRYERIAAAHAVLNATDTGPGPAGHRYDFSGSGPVVILATHSLLQRRGANENALHRYATSLAARVGEVQVISLETSEEDPAEAERAGASSLRVDGVIYQAVTPEQARQARLRPAAFADAVLAHTVERRPRAVLAWDDARCGLGAHAAATSLRVPYGFIVQGLNFFQKTAANHRLSERAMADLRLLKRALRQADMLALGTPALAAALHPLMPSEPAVSLLPPLPLPAANLRTPNSDAALAGTLARLRDRKVIVWSEDEPPAMLARVVIDLYAELALHDANAVLLVLSDGRAAAAMRQHAVAIGLSEDQVIFAPAITDAVSREQLLRQAHLALFPYWPTRAEQAAMPGVAALLEAMALGLCPAVGPNPAYTDIVSHGENGIHLDLADAAADGAQNLHELLGDAARLAQYGRKARESVQRHLPWQAYEDAITAMLMQAATPDPANPAQRAEPQFAGVRAR</sequence>